<name>A0A809RL27_9PROT</name>
<comment type="similarity">
    <text evidence="2">Belongs to the glycosyltransferase 41 family. O-GlcNAc transferase subfamily.</text>
</comment>
<feature type="domain" description="O-GlcNAc transferase C-terminal" evidence="9">
    <location>
        <begin position="632"/>
        <end position="813"/>
    </location>
</feature>
<dbReference type="Gene3D" id="1.25.40.10">
    <property type="entry name" value="Tetratricopeptide repeat domain"/>
    <property type="match status" value="5"/>
</dbReference>
<dbReference type="PROSITE" id="PS50293">
    <property type="entry name" value="TPR_REGION"/>
    <property type="match status" value="5"/>
</dbReference>
<dbReference type="EC" id="2.4.1.255" evidence="3"/>
<feature type="repeat" description="TPR" evidence="8">
    <location>
        <begin position="282"/>
        <end position="315"/>
    </location>
</feature>
<dbReference type="Proteomes" id="UP000463939">
    <property type="component" value="Chromosome"/>
</dbReference>
<accession>A0A809RL27</accession>
<dbReference type="InterPro" id="IPR051939">
    <property type="entry name" value="Glycosyltr_41/O-GlcNAc_trsf"/>
</dbReference>
<dbReference type="InterPro" id="IPR029489">
    <property type="entry name" value="OGT/SEC/SPY_C"/>
</dbReference>
<dbReference type="PANTHER" id="PTHR44835">
    <property type="entry name" value="UDP-N-ACETYLGLUCOSAMINE--PEPTIDE N-ACETYLGLUCOSAMINYLTRANSFERASE SPINDLY-RELATED"/>
    <property type="match status" value="1"/>
</dbReference>
<feature type="domain" description="O-GlcNAc transferase C-terminal" evidence="9">
    <location>
        <begin position="465"/>
        <end position="614"/>
    </location>
</feature>
<feature type="repeat" description="TPR" evidence="8">
    <location>
        <begin position="214"/>
        <end position="247"/>
    </location>
</feature>
<evidence type="ECO:0000256" key="1">
    <source>
        <dbReference type="ARBA" id="ARBA00004922"/>
    </source>
</evidence>
<comment type="pathway">
    <text evidence="1">Protein modification; protein glycosylation.</text>
</comment>
<dbReference type="SUPFAM" id="SSF48452">
    <property type="entry name" value="TPR-like"/>
    <property type="match status" value="1"/>
</dbReference>
<dbReference type="InterPro" id="IPR019734">
    <property type="entry name" value="TPR_rpt"/>
</dbReference>
<evidence type="ECO:0000256" key="6">
    <source>
        <dbReference type="ARBA" id="ARBA00022737"/>
    </source>
</evidence>
<gene>
    <name evidence="10" type="ORF">SFSGTM_01890</name>
</gene>
<dbReference type="Pfam" id="PF13844">
    <property type="entry name" value="Glyco_transf_41"/>
    <property type="match status" value="2"/>
</dbReference>
<evidence type="ECO:0000256" key="7">
    <source>
        <dbReference type="ARBA" id="ARBA00022803"/>
    </source>
</evidence>
<dbReference type="Pfam" id="PF13424">
    <property type="entry name" value="TPR_12"/>
    <property type="match status" value="1"/>
</dbReference>
<keyword evidence="6" id="KW-0677">Repeat</keyword>
<dbReference type="Pfam" id="PF13414">
    <property type="entry name" value="TPR_11"/>
    <property type="match status" value="1"/>
</dbReference>
<dbReference type="Gene3D" id="3.40.50.2000">
    <property type="entry name" value="Glycogen Phosphorylase B"/>
    <property type="match status" value="1"/>
</dbReference>
<dbReference type="SMART" id="SM00028">
    <property type="entry name" value="TPR"/>
    <property type="match status" value="9"/>
</dbReference>
<keyword evidence="11" id="KW-1185">Reference proteome</keyword>
<dbReference type="EMBL" id="AP021881">
    <property type="protein sequence ID" value="BBO99480.1"/>
    <property type="molecule type" value="Genomic_DNA"/>
</dbReference>
<dbReference type="Gene3D" id="3.40.50.11380">
    <property type="match status" value="1"/>
</dbReference>
<evidence type="ECO:0000313" key="11">
    <source>
        <dbReference type="Proteomes" id="UP000463939"/>
    </source>
</evidence>
<protein>
    <recommendedName>
        <fullName evidence="3">protein O-GlcNAc transferase</fullName>
        <ecNumber evidence="3">2.4.1.255</ecNumber>
    </recommendedName>
</protein>
<feature type="repeat" description="TPR" evidence="8">
    <location>
        <begin position="384"/>
        <end position="417"/>
    </location>
</feature>
<organism evidence="10 11">
    <name type="scientific">Sulfuriferula nivalis</name>
    <dbReference type="NCBI Taxonomy" id="2675298"/>
    <lineage>
        <taxon>Bacteria</taxon>
        <taxon>Pseudomonadati</taxon>
        <taxon>Pseudomonadota</taxon>
        <taxon>Betaproteobacteria</taxon>
        <taxon>Nitrosomonadales</taxon>
        <taxon>Sulfuricellaceae</taxon>
        <taxon>Sulfuriferula</taxon>
    </lineage>
</organism>
<sequence>MNPPFPSSTPVALAQALQQAIAQHQAGLLDEAELLYRDILQQQPQHPVANHHLGILCVQKNQPIVGLPYFMAALEADPTQNTYWLGYIEALMLANQLDAAREVLTIARQQGLQGAEFDNLAARLTPKTVSPTPAQPQNKPTAKTSREGLTNAIIDLFSQGQYDEVVKQGLAMTTRYPREGFGWKALGSALQALGRNTEALAALQKAAKLAPQDAYAHSNLANVLNDLGRYADAERSLRRALAIDPNFAEAYSNLGSTLQDMGRLNEAVASYQRAIAIKPDLAEAHYNLGNLFRTLGQHQDAIAAYRLALAIQPEYAQAHSNLGITLHESGLSAVAETEVRRALQIQPNLVQAHSNLGNILQDSGRLIEAENCYQHALQLNPNIAEIHNNLGNTLQAMGRLAEAATSYRNALALNPDYTVAHSNLLFMLNYDPLSTPAQNFEEALRYGQNVTRLPKHTYATWQCDPLAVRLRIGFVSGDFNNHPVGYFLESLITQLDPAAFELIAYPTNHRADELTNRIQPYFHAWRPLSGLNDEAAAKLIHDDGIHILIDLAGHTRYNRLPIFAWKPAPVQVSWLGYFATTGMNEMDYLVADAWTLPESETSYFTESIWRLPETRLCFAPPNIDLTVAPLPALSNAHITFGCFNNLTKMNDDVVALWAQILTALPDSKLFLKTKQFNDPSQRQLTLDRYAQHGIAEQRLILEGHDDRATYLRAYERVDIALDPFPYPGGTTTVEGLWMGVPVLTLAASSFLSRQGAGILMNAGLTEWVAESAEDYVKRAIAHTSDLPALSLLRLNLRQKLSTSPMMDGQKFAVNFGSCLIEIWQTTQNSNDASND</sequence>
<evidence type="ECO:0000256" key="4">
    <source>
        <dbReference type="ARBA" id="ARBA00022676"/>
    </source>
</evidence>
<feature type="repeat" description="TPR" evidence="8">
    <location>
        <begin position="180"/>
        <end position="213"/>
    </location>
</feature>
<evidence type="ECO:0000256" key="5">
    <source>
        <dbReference type="ARBA" id="ARBA00022679"/>
    </source>
</evidence>
<evidence type="ECO:0000256" key="3">
    <source>
        <dbReference type="ARBA" id="ARBA00011970"/>
    </source>
</evidence>
<dbReference type="SUPFAM" id="SSF53756">
    <property type="entry name" value="UDP-Glycosyltransferase/glycogen phosphorylase"/>
    <property type="match status" value="1"/>
</dbReference>
<dbReference type="UniPathway" id="UPA00378"/>
<evidence type="ECO:0000313" key="10">
    <source>
        <dbReference type="EMBL" id="BBO99480.1"/>
    </source>
</evidence>
<keyword evidence="7 8" id="KW-0802">TPR repeat</keyword>
<dbReference type="KEGG" id="sniv:SFSGTM_01890"/>
<keyword evidence="4" id="KW-0328">Glycosyltransferase</keyword>
<keyword evidence="5" id="KW-0808">Transferase</keyword>
<dbReference type="InterPro" id="IPR011990">
    <property type="entry name" value="TPR-like_helical_dom_sf"/>
</dbReference>
<dbReference type="SUPFAM" id="SSF81901">
    <property type="entry name" value="HCP-like"/>
    <property type="match status" value="1"/>
</dbReference>
<feature type="repeat" description="TPR" evidence="8">
    <location>
        <begin position="350"/>
        <end position="383"/>
    </location>
</feature>
<evidence type="ECO:0000256" key="2">
    <source>
        <dbReference type="ARBA" id="ARBA00005386"/>
    </source>
</evidence>
<dbReference type="PANTHER" id="PTHR44835:SF1">
    <property type="entry name" value="PROTEIN O-GLCNAC TRANSFERASE"/>
    <property type="match status" value="1"/>
</dbReference>
<proteinExistence type="inferred from homology"/>
<dbReference type="RefSeq" id="WP_162083526.1">
    <property type="nucleotide sequence ID" value="NZ_AP021881.1"/>
</dbReference>
<evidence type="ECO:0000259" key="9">
    <source>
        <dbReference type="Pfam" id="PF13844"/>
    </source>
</evidence>
<dbReference type="Pfam" id="PF13432">
    <property type="entry name" value="TPR_16"/>
    <property type="match status" value="1"/>
</dbReference>
<dbReference type="GO" id="GO:0097363">
    <property type="term" value="F:protein O-acetylglucosaminyltransferase activity"/>
    <property type="evidence" value="ECO:0007669"/>
    <property type="project" value="UniProtKB-EC"/>
</dbReference>
<feature type="repeat" description="TPR" evidence="8">
    <location>
        <begin position="248"/>
        <end position="281"/>
    </location>
</feature>
<evidence type="ECO:0000256" key="8">
    <source>
        <dbReference type="PROSITE-ProRule" id="PRU00339"/>
    </source>
</evidence>
<dbReference type="PROSITE" id="PS50005">
    <property type="entry name" value="TPR"/>
    <property type="match status" value="6"/>
</dbReference>
<dbReference type="AlphaFoldDB" id="A0A809RL27"/>
<reference evidence="11" key="1">
    <citation type="submission" date="2019-11" db="EMBL/GenBank/DDBJ databases">
        <title>Isolation and characterization of a novel species in the genus Sulfuriferula.</title>
        <authorList>
            <person name="Mochizuki J."/>
            <person name="Kojima H."/>
            <person name="Fukui M."/>
        </authorList>
    </citation>
    <scope>NUCLEOTIDE SEQUENCE [LARGE SCALE GENOMIC DNA]</scope>
    <source>
        <strain evidence="11">SGTM</strain>
    </source>
</reference>